<feature type="region of interest" description="Disordered" evidence="5">
    <location>
        <begin position="466"/>
        <end position="493"/>
    </location>
</feature>
<evidence type="ECO:0000256" key="3">
    <source>
        <dbReference type="ARBA" id="ARBA00023049"/>
    </source>
</evidence>
<dbReference type="PROSITE" id="PS00143">
    <property type="entry name" value="INSULINASE"/>
    <property type="match status" value="1"/>
</dbReference>
<keyword evidence="3" id="KW-0645">Protease</keyword>
<dbReference type="InterPro" id="IPR007863">
    <property type="entry name" value="Peptidase_M16_C"/>
</dbReference>
<evidence type="ECO:0000313" key="9">
    <source>
        <dbReference type="Proteomes" id="UP001279642"/>
    </source>
</evidence>
<sequence length="493" mass="54261">MKVYSKHGRPGLLRMPAILIAGIMLLGVILAPSTGEAQIFDAETFTLKNGLQVVVVPNHRAPVVFQMIAYRVGAADGPPGKNGIAHFLEHLMFKATDKLKAGQFTQEIDRRGGTDNAFTNQDMTAFHQEIAKEHLPLVMSMEANRMTRLRLTDAVVMPERDVILEERRERIDNEPGAQLMEMMDAALFLNHPYRLPVIGWRHEMEQYSTADAVAFYHRYYAPNNAVLVIGGDVTVPEVRRLAEKYFGSIPRRDLPPRQRLQEPQQRAPRQVELTSDLVRQPYVVKTYLAPSYRLGLDNQQAQDDDAYALLLLSEILGDGTGSRLYRRLVITDKSATSADCSYDPGAYDLGTFSFYGSPVPGGDLGKVEAAINDEIALVLKDGITEEELTLAKKRLRIATVKARDSLSGPVGMIAAALVNGRNLADVQAWADRIDAVTVVDIQRAARRVFDDRRSVTGRLLAANPAAAARLAPEAAPPLPQSPETGAMPSGTVN</sequence>
<comment type="cofactor">
    <cofactor evidence="1">
        <name>Zn(2+)</name>
        <dbReference type="ChEBI" id="CHEBI:29105"/>
    </cofactor>
</comment>
<evidence type="ECO:0000256" key="5">
    <source>
        <dbReference type="SAM" id="MobiDB-lite"/>
    </source>
</evidence>
<evidence type="ECO:0000259" key="7">
    <source>
        <dbReference type="Pfam" id="PF05193"/>
    </source>
</evidence>
<feature type="compositionally biased region" description="Basic and acidic residues" evidence="5">
    <location>
        <begin position="250"/>
        <end position="260"/>
    </location>
</feature>
<dbReference type="PANTHER" id="PTHR11851:SF49">
    <property type="entry name" value="MITOCHONDRIAL-PROCESSING PEPTIDASE SUBUNIT ALPHA"/>
    <property type="match status" value="1"/>
</dbReference>
<keyword evidence="3" id="KW-0378">Hydrolase</keyword>
<protein>
    <submittedName>
        <fullName evidence="8">Pitrilysin family protein</fullName>
    </submittedName>
</protein>
<comment type="caution">
    <text evidence="8">The sequence shown here is derived from an EMBL/GenBank/DDBJ whole genome shotgun (WGS) entry which is preliminary data.</text>
</comment>
<gene>
    <name evidence="8" type="ORF">SMD27_06015</name>
</gene>
<dbReference type="InterPro" id="IPR001431">
    <property type="entry name" value="Pept_M16_Zn_BS"/>
</dbReference>
<dbReference type="Proteomes" id="UP001279642">
    <property type="component" value="Unassembled WGS sequence"/>
</dbReference>
<reference evidence="8 9" key="1">
    <citation type="journal article" date="2016" name="Antonie Van Leeuwenhoek">
        <title>Dongia soli sp. nov., isolated from soil from Dokdo, Korea.</title>
        <authorList>
            <person name="Kim D.U."/>
            <person name="Lee H."/>
            <person name="Kim H."/>
            <person name="Kim S.G."/>
            <person name="Ka J.O."/>
        </authorList>
    </citation>
    <scope>NUCLEOTIDE SEQUENCE [LARGE SCALE GENOMIC DNA]</scope>
    <source>
        <strain evidence="8 9">D78</strain>
    </source>
</reference>
<dbReference type="InterPro" id="IPR050361">
    <property type="entry name" value="MPP/UQCRC_Complex"/>
</dbReference>
<dbReference type="Pfam" id="PF00675">
    <property type="entry name" value="Peptidase_M16"/>
    <property type="match status" value="1"/>
</dbReference>
<evidence type="ECO:0000256" key="4">
    <source>
        <dbReference type="RuleBase" id="RU004447"/>
    </source>
</evidence>
<comment type="similarity">
    <text evidence="2 4">Belongs to the peptidase M16 family.</text>
</comment>
<dbReference type="EMBL" id="JAXCLW010000001">
    <property type="protein sequence ID" value="MDY0882389.1"/>
    <property type="molecule type" value="Genomic_DNA"/>
</dbReference>
<evidence type="ECO:0000256" key="2">
    <source>
        <dbReference type="ARBA" id="ARBA00007261"/>
    </source>
</evidence>
<feature type="compositionally biased region" description="Low complexity" evidence="5">
    <location>
        <begin position="261"/>
        <end position="270"/>
    </location>
</feature>
<evidence type="ECO:0000313" key="8">
    <source>
        <dbReference type="EMBL" id="MDY0882389.1"/>
    </source>
</evidence>
<feature type="region of interest" description="Disordered" evidence="5">
    <location>
        <begin position="250"/>
        <end position="270"/>
    </location>
</feature>
<organism evidence="8 9">
    <name type="scientific">Dongia soli</name>
    <dbReference type="NCBI Taxonomy" id="600628"/>
    <lineage>
        <taxon>Bacteria</taxon>
        <taxon>Pseudomonadati</taxon>
        <taxon>Pseudomonadota</taxon>
        <taxon>Alphaproteobacteria</taxon>
        <taxon>Rhodospirillales</taxon>
        <taxon>Dongiaceae</taxon>
        <taxon>Dongia</taxon>
    </lineage>
</organism>
<dbReference type="InterPro" id="IPR011249">
    <property type="entry name" value="Metalloenz_LuxS/M16"/>
</dbReference>
<dbReference type="PANTHER" id="PTHR11851">
    <property type="entry name" value="METALLOPROTEASE"/>
    <property type="match status" value="1"/>
</dbReference>
<evidence type="ECO:0000259" key="6">
    <source>
        <dbReference type="Pfam" id="PF00675"/>
    </source>
</evidence>
<accession>A0ABU5E858</accession>
<dbReference type="Pfam" id="PF05193">
    <property type="entry name" value="Peptidase_M16_C"/>
    <property type="match status" value="1"/>
</dbReference>
<proteinExistence type="inferred from homology"/>
<feature type="domain" description="Peptidase M16 C-terminal" evidence="7">
    <location>
        <begin position="211"/>
        <end position="395"/>
    </location>
</feature>
<keyword evidence="9" id="KW-1185">Reference proteome</keyword>
<feature type="domain" description="Peptidase M16 N-terminal" evidence="6">
    <location>
        <begin position="60"/>
        <end position="198"/>
    </location>
</feature>
<evidence type="ECO:0000256" key="1">
    <source>
        <dbReference type="ARBA" id="ARBA00001947"/>
    </source>
</evidence>
<keyword evidence="3" id="KW-0482">Metalloprotease</keyword>
<name>A0ABU5E858_9PROT</name>
<dbReference type="Gene3D" id="3.30.830.10">
    <property type="entry name" value="Metalloenzyme, LuxS/M16 peptidase-like"/>
    <property type="match status" value="2"/>
</dbReference>
<dbReference type="RefSeq" id="WP_320507412.1">
    <property type="nucleotide sequence ID" value="NZ_JAXCLW010000001.1"/>
</dbReference>
<dbReference type="SUPFAM" id="SSF63411">
    <property type="entry name" value="LuxS/MPP-like metallohydrolase"/>
    <property type="match status" value="2"/>
</dbReference>
<dbReference type="InterPro" id="IPR011765">
    <property type="entry name" value="Pept_M16_N"/>
</dbReference>